<comment type="caution">
    <text evidence="1">The sequence shown here is derived from an EMBL/GenBank/DDBJ whole genome shotgun (WGS) entry which is preliminary data.</text>
</comment>
<accession>X1ASR3</accession>
<dbReference type="EMBL" id="BART01001680">
    <property type="protein sequence ID" value="GAG72342.1"/>
    <property type="molecule type" value="Genomic_DNA"/>
</dbReference>
<name>X1ASR3_9ZZZZ</name>
<reference evidence="1" key="1">
    <citation type="journal article" date="2014" name="Front. Microbiol.">
        <title>High frequency of phylogenetically diverse reductive dehalogenase-homologous genes in deep subseafloor sedimentary metagenomes.</title>
        <authorList>
            <person name="Kawai M."/>
            <person name="Futagami T."/>
            <person name="Toyoda A."/>
            <person name="Takaki Y."/>
            <person name="Nishi S."/>
            <person name="Hori S."/>
            <person name="Arai W."/>
            <person name="Tsubouchi T."/>
            <person name="Morono Y."/>
            <person name="Uchiyama I."/>
            <person name="Ito T."/>
            <person name="Fujiyama A."/>
            <person name="Inagaki F."/>
            <person name="Takami H."/>
        </authorList>
    </citation>
    <scope>NUCLEOTIDE SEQUENCE</scope>
    <source>
        <strain evidence="1">Expedition CK06-06</strain>
    </source>
</reference>
<feature type="non-terminal residue" evidence="1">
    <location>
        <position position="1"/>
    </location>
</feature>
<dbReference type="AlphaFoldDB" id="X1ASR3"/>
<evidence type="ECO:0000313" key="1">
    <source>
        <dbReference type="EMBL" id="GAG72342.1"/>
    </source>
</evidence>
<protein>
    <submittedName>
        <fullName evidence="1">Uncharacterized protein</fullName>
    </submittedName>
</protein>
<sequence length="63" mass="7298">TKDKVIHTSIGFTPSLIRYGNRWRTASNDPLQYRRWLQICKVCGFTMTSDNQQDIDECSNCGQ</sequence>
<organism evidence="1">
    <name type="scientific">marine sediment metagenome</name>
    <dbReference type="NCBI Taxonomy" id="412755"/>
    <lineage>
        <taxon>unclassified sequences</taxon>
        <taxon>metagenomes</taxon>
        <taxon>ecological metagenomes</taxon>
    </lineage>
</organism>
<proteinExistence type="predicted"/>
<gene>
    <name evidence="1" type="ORF">S01H4_05702</name>
</gene>